<comment type="caution">
    <text evidence="2">The sequence shown here is derived from an EMBL/GenBank/DDBJ whole genome shotgun (WGS) entry which is preliminary data.</text>
</comment>
<proteinExistence type="predicted"/>
<dbReference type="AlphaFoldDB" id="A0A1J5PQ93"/>
<protein>
    <submittedName>
        <fullName evidence="2">Protein 25-like lysozyme</fullName>
    </submittedName>
</protein>
<evidence type="ECO:0000313" key="2">
    <source>
        <dbReference type="EMBL" id="OIQ65749.1"/>
    </source>
</evidence>
<organism evidence="2">
    <name type="scientific">mine drainage metagenome</name>
    <dbReference type="NCBI Taxonomy" id="410659"/>
    <lineage>
        <taxon>unclassified sequences</taxon>
        <taxon>metagenomes</taxon>
        <taxon>ecological metagenomes</taxon>
    </lineage>
</organism>
<accession>A0A1J5PQ93</accession>
<dbReference type="Gene3D" id="3.10.450.40">
    <property type="match status" value="1"/>
</dbReference>
<feature type="domain" description="IraD/Gp25-like" evidence="1">
    <location>
        <begin position="25"/>
        <end position="92"/>
    </location>
</feature>
<gene>
    <name evidence="2" type="ORF">GALL_526890</name>
</gene>
<dbReference type="InterPro" id="IPR007048">
    <property type="entry name" value="IraD/Gp25-like"/>
</dbReference>
<evidence type="ECO:0000259" key="1">
    <source>
        <dbReference type="Pfam" id="PF04965"/>
    </source>
</evidence>
<reference evidence="2" key="1">
    <citation type="submission" date="2016-10" db="EMBL/GenBank/DDBJ databases">
        <title>Sequence of Gallionella enrichment culture.</title>
        <authorList>
            <person name="Poehlein A."/>
            <person name="Muehling M."/>
            <person name="Daniel R."/>
        </authorList>
    </citation>
    <scope>NUCLEOTIDE SEQUENCE</scope>
</reference>
<name>A0A1J5PQ93_9ZZZZ</name>
<dbReference type="Pfam" id="PF04965">
    <property type="entry name" value="GPW_gp25"/>
    <property type="match status" value="1"/>
</dbReference>
<sequence length="176" mass="18348">MTALLPNVPYWQPALGELGQFVTGLDDLAQAIRIILATPKGSLPHRPDFGCSFLDVLDMPQGLGTARIIREVMESVARYEPRVKVSKVQVDTATYGLSVVTVYWVPQGDTTTEPTATTVSFDANGSAGAFVPLSSVGVPGGVAPLNTYGIVPPENLPGAEGMAGIIPVAVDGGEVI</sequence>
<dbReference type="EMBL" id="MLJW01007090">
    <property type="protein sequence ID" value="OIQ65749.1"/>
    <property type="molecule type" value="Genomic_DNA"/>
</dbReference>
<dbReference type="SUPFAM" id="SSF160719">
    <property type="entry name" value="gpW/gp25-like"/>
    <property type="match status" value="1"/>
</dbReference>